<reference evidence="3 4" key="1">
    <citation type="submission" date="2019-01" db="EMBL/GenBank/DDBJ databases">
        <title>Senegalimassilia sp. nov. KGMB04484 isolated human feces.</title>
        <authorList>
            <person name="Han K.-I."/>
            <person name="Kim J.-S."/>
            <person name="Lee K.C."/>
            <person name="Suh M.K."/>
            <person name="Eom M.K."/>
            <person name="Lee J.H."/>
            <person name="Park S.-H."/>
            <person name="Kang S.W."/>
            <person name="Park J.-E."/>
            <person name="Oh B.S."/>
            <person name="Yu S.Y."/>
            <person name="Choi S.-H."/>
            <person name="Lee D.H."/>
            <person name="Yoon H."/>
            <person name="Kim B.-Y."/>
            <person name="Lee J.H."/>
            <person name="Lee J.-S."/>
        </authorList>
    </citation>
    <scope>NUCLEOTIDE SEQUENCE [LARGE SCALE GENOMIC DNA]</scope>
    <source>
        <strain evidence="3 4">KGMB04484</strain>
    </source>
</reference>
<evidence type="ECO:0000313" key="3">
    <source>
        <dbReference type="EMBL" id="RXZ54573.1"/>
    </source>
</evidence>
<feature type="region of interest" description="Disordered" evidence="1">
    <location>
        <begin position="253"/>
        <end position="288"/>
    </location>
</feature>
<comment type="caution">
    <text evidence="3">The sequence shown here is derived from an EMBL/GenBank/DDBJ whole genome shotgun (WGS) entry which is preliminary data.</text>
</comment>
<evidence type="ECO:0000256" key="1">
    <source>
        <dbReference type="SAM" id="MobiDB-lite"/>
    </source>
</evidence>
<evidence type="ECO:0000259" key="2">
    <source>
        <dbReference type="Pfam" id="PF10021"/>
    </source>
</evidence>
<name>A0A4Q2K473_9ACTN</name>
<protein>
    <submittedName>
        <fullName evidence="3">TIGR02452 family protein</fullName>
    </submittedName>
</protein>
<dbReference type="AlphaFoldDB" id="A0A4Q2K473"/>
<dbReference type="NCBIfam" id="TIGR02452">
    <property type="entry name" value="TIGR02452 family protein"/>
    <property type="match status" value="1"/>
</dbReference>
<evidence type="ECO:0000313" key="4">
    <source>
        <dbReference type="Proteomes" id="UP000293345"/>
    </source>
</evidence>
<feature type="compositionally biased region" description="Acidic residues" evidence="1">
    <location>
        <begin position="268"/>
        <end position="279"/>
    </location>
</feature>
<organism evidence="3 4">
    <name type="scientific">Senegalimassilia faecalis</name>
    <dbReference type="NCBI Taxonomy" id="2509433"/>
    <lineage>
        <taxon>Bacteria</taxon>
        <taxon>Bacillati</taxon>
        <taxon>Actinomycetota</taxon>
        <taxon>Coriobacteriia</taxon>
        <taxon>Coriobacteriales</taxon>
        <taxon>Coriobacteriaceae</taxon>
        <taxon>Senegalimassilia</taxon>
    </lineage>
</organism>
<gene>
    <name evidence="3" type="ORF">ET524_08825</name>
</gene>
<dbReference type="OrthoDB" id="9806181at2"/>
<dbReference type="RefSeq" id="WP_129425082.1">
    <property type="nucleotide sequence ID" value="NZ_SDPW01000001.1"/>
</dbReference>
<sequence>MPTRDERRAAAAKNLALMRGAFAGDTAKTIENAKIYEDGEGRELELPEVEEGAVTTTSVTSDFAVKALHAAHGKVVLVDPCSFTRPGGAYEDGAFGPEQILCSESNLYPVLQGCKSAYHDANRGFASGQLFTDRALYLPDVTFTRDGEIRHADVLAIPEPNRARALENHRSEREVEVALGARIEALLRIAAANRAETLIVGAFGAGPQGFDAEVVIELFRAWIAAHPGAIGHITFAVPRAAFGAFDDAFGEVREAAPQPAEAASDTPAQDDEDEFDPNDLPEGVTFRS</sequence>
<dbReference type="InterPro" id="IPR043472">
    <property type="entry name" value="Macro_dom-like"/>
</dbReference>
<proteinExistence type="predicted"/>
<dbReference type="PANTHER" id="PTHR35596:SF1">
    <property type="entry name" value="MICROBIAL-TYPE PARG CATALYTIC DOMAIN-CONTAINING PROTEIN"/>
    <property type="match status" value="1"/>
</dbReference>
<dbReference type="InterPro" id="IPR012664">
    <property type="entry name" value="CHP02452"/>
</dbReference>
<dbReference type="InterPro" id="IPR019261">
    <property type="entry name" value="PARG_cat_microbial"/>
</dbReference>
<accession>A0A4Q2K473</accession>
<dbReference type="Proteomes" id="UP000293345">
    <property type="component" value="Unassembled WGS sequence"/>
</dbReference>
<keyword evidence="4" id="KW-1185">Reference proteome</keyword>
<dbReference type="Pfam" id="PF10021">
    <property type="entry name" value="PARG_cat_microb"/>
    <property type="match status" value="1"/>
</dbReference>
<dbReference type="PANTHER" id="PTHR35596">
    <property type="entry name" value="DUF2263 DOMAIN-CONTAINING PROTEIN"/>
    <property type="match status" value="1"/>
</dbReference>
<dbReference type="EMBL" id="SDPW01000001">
    <property type="protein sequence ID" value="RXZ54573.1"/>
    <property type="molecule type" value="Genomic_DNA"/>
</dbReference>
<feature type="domain" description="Microbial-type PARG catalytic" evidence="2">
    <location>
        <begin position="23"/>
        <end position="146"/>
    </location>
</feature>
<dbReference type="Gene3D" id="3.40.220.10">
    <property type="entry name" value="Leucine Aminopeptidase, subunit E, domain 1"/>
    <property type="match status" value="1"/>
</dbReference>